<reference evidence="1" key="1">
    <citation type="submission" date="2021-06" db="EMBL/GenBank/DDBJ databases">
        <authorList>
            <person name="Kallberg Y."/>
            <person name="Tangrot J."/>
            <person name="Rosling A."/>
        </authorList>
    </citation>
    <scope>NUCLEOTIDE SEQUENCE</scope>
    <source>
        <strain evidence="1">MA461A</strain>
    </source>
</reference>
<gene>
    <name evidence="1" type="ORF">RPERSI_LOCUS29441</name>
</gene>
<feature type="non-terminal residue" evidence="1">
    <location>
        <position position="62"/>
    </location>
</feature>
<feature type="non-terminal residue" evidence="1">
    <location>
        <position position="1"/>
    </location>
</feature>
<evidence type="ECO:0000313" key="1">
    <source>
        <dbReference type="EMBL" id="CAG8835125.1"/>
    </source>
</evidence>
<evidence type="ECO:0000313" key="2">
    <source>
        <dbReference type="Proteomes" id="UP000789920"/>
    </source>
</evidence>
<organism evidence="1 2">
    <name type="scientific">Racocetra persica</name>
    <dbReference type="NCBI Taxonomy" id="160502"/>
    <lineage>
        <taxon>Eukaryota</taxon>
        <taxon>Fungi</taxon>
        <taxon>Fungi incertae sedis</taxon>
        <taxon>Mucoromycota</taxon>
        <taxon>Glomeromycotina</taxon>
        <taxon>Glomeromycetes</taxon>
        <taxon>Diversisporales</taxon>
        <taxon>Gigasporaceae</taxon>
        <taxon>Racocetra</taxon>
    </lineage>
</organism>
<proteinExistence type="predicted"/>
<comment type="caution">
    <text evidence="1">The sequence shown here is derived from an EMBL/GenBank/DDBJ whole genome shotgun (WGS) entry which is preliminary data.</text>
</comment>
<name>A0ACA9SC34_9GLOM</name>
<dbReference type="Proteomes" id="UP000789920">
    <property type="component" value="Unassembled WGS sequence"/>
</dbReference>
<keyword evidence="2" id="KW-1185">Reference proteome</keyword>
<sequence length="62" mass="7127">KFESVLECEDSVKIDKPKQIKSVSDYGATYELTVPKDTKSGTVFTCKRYIDDSYNKFATFNF</sequence>
<dbReference type="EMBL" id="CAJVQC010111079">
    <property type="protein sequence ID" value="CAG8835125.1"/>
    <property type="molecule type" value="Genomic_DNA"/>
</dbReference>
<protein>
    <submittedName>
        <fullName evidence="1">32250_t:CDS:1</fullName>
    </submittedName>
</protein>
<accession>A0ACA9SC34</accession>